<evidence type="ECO:0000313" key="2">
    <source>
        <dbReference type="EMBL" id="QQC58512.1"/>
    </source>
</evidence>
<name>A0A7T4MRZ6_9MICC</name>
<dbReference type="EMBL" id="CP066078">
    <property type="protein sequence ID" value="QQC58512.1"/>
    <property type="molecule type" value="Genomic_DNA"/>
</dbReference>
<keyword evidence="1" id="KW-0472">Membrane</keyword>
<dbReference type="Proteomes" id="UP000595221">
    <property type="component" value="Chromosome"/>
</dbReference>
<dbReference type="AlphaFoldDB" id="A0A7T4MRZ6"/>
<feature type="transmembrane region" description="Helical" evidence="1">
    <location>
        <begin position="125"/>
        <end position="143"/>
    </location>
</feature>
<keyword evidence="1" id="KW-0812">Transmembrane</keyword>
<gene>
    <name evidence="2" type="ORF">I6H58_05680</name>
</gene>
<sequence>MGTHQSRPGADPDLPVEDPFRWCVRSLLLKGVLVLLVGVLADGVATSFAGWTSSDRAGQIALWVLWGAGAYLLTRIFRASDESNLPRPWWKMTGHPTASFMIGLLLLLGVLAGNGWYFARPLPEQLILLLPTALAVLYLHSSYRMGGFRIGAPSGTR</sequence>
<organism evidence="2 3">
    <name type="scientific">Rothia kristinae</name>
    <dbReference type="NCBI Taxonomy" id="37923"/>
    <lineage>
        <taxon>Bacteria</taxon>
        <taxon>Bacillati</taxon>
        <taxon>Actinomycetota</taxon>
        <taxon>Actinomycetes</taxon>
        <taxon>Micrococcales</taxon>
        <taxon>Micrococcaceae</taxon>
        <taxon>Rothia</taxon>
    </lineage>
</organism>
<evidence type="ECO:0000313" key="3">
    <source>
        <dbReference type="Proteomes" id="UP000595221"/>
    </source>
</evidence>
<feature type="transmembrane region" description="Helical" evidence="1">
    <location>
        <begin position="57"/>
        <end position="77"/>
    </location>
</feature>
<reference evidence="2 3" key="1">
    <citation type="submission" date="2020-12" db="EMBL/GenBank/DDBJ databases">
        <title>FDA dAtabase for Regulatory Grade micrObial Sequences (FDA-ARGOS): Supporting development and validation of Infectious Disease Dx tests.</title>
        <authorList>
            <person name="Sproer C."/>
            <person name="Gronow S."/>
            <person name="Severitt S."/>
            <person name="Schroder I."/>
            <person name="Tallon L."/>
            <person name="Sadzewicz L."/>
            <person name="Zhao X."/>
            <person name="Boylan J."/>
            <person name="Ott S."/>
            <person name="Bowen H."/>
            <person name="Vavikolanu K."/>
            <person name="Mehta A."/>
            <person name="Aluvathingal J."/>
            <person name="Nadendla S."/>
            <person name="Lowell S."/>
            <person name="Myers T."/>
            <person name="Yan Y."/>
            <person name="Sichtig H."/>
        </authorList>
    </citation>
    <scope>NUCLEOTIDE SEQUENCE [LARGE SCALE GENOMIC DNA]</scope>
    <source>
        <strain evidence="2 3">FDAARGOS_1001</strain>
    </source>
</reference>
<protein>
    <submittedName>
        <fullName evidence="2">Uncharacterized protein</fullName>
    </submittedName>
</protein>
<keyword evidence="1" id="KW-1133">Transmembrane helix</keyword>
<dbReference type="RefSeq" id="WP_198489597.1">
    <property type="nucleotide sequence ID" value="NZ_CP066078.1"/>
</dbReference>
<accession>A0A7T4MRZ6</accession>
<evidence type="ECO:0000256" key="1">
    <source>
        <dbReference type="SAM" id="Phobius"/>
    </source>
</evidence>
<feature type="transmembrane region" description="Helical" evidence="1">
    <location>
        <begin position="27"/>
        <end position="51"/>
    </location>
</feature>
<feature type="transmembrane region" description="Helical" evidence="1">
    <location>
        <begin position="98"/>
        <end position="119"/>
    </location>
</feature>
<proteinExistence type="predicted"/>